<dbReference type="CDD" id="cd01335">
    <property type="entry name" value="Radical_SAM"/>
    <property type="match status" value="1"/>
</dbReference>
<dbReference type="Pfam" id="PF04055">
    <property type="entry name" value="Radical_SAM"/>
    <property type="match status" value="1"/>
</dbReference>
<protein>
    <recommendedName>
        <fullName evidence="7">Radical SAM core domain-containing protein</fullName>
    </recommendedName>
</protein>
<dbReference type="AlphaFoldDB" id="A0A0V8QGB1"/>
<comment type="caution">
    <text evidence="8">The sequence shown here is derived from an EMBL/GenBank/DDBJ whole genome shotgun (WGS) entry which is preliminary data.</text>
</comment>
<accession>A0A0V8QGB1</accession>
<name>A0A0V8QGB1_9FIRM</name>
<dbReference type="PROSITE" id="PS01305">
    <property type="entry name" value="MOAA_NIFB_PQQE"/>
    <property type="match status" value="1"/>
</dbReference>
<dbReference type="SFLD" id="SFLDG01067">
    <property type="entry name" value="SPASM/twitch_domain_containing"/>
    <property type="match status" value="1"/>
</dbReference>
<evidence type="ECO:0000256" key="3">
    <source>
        <dbReference type="ARBA" id="ARBA00022691"/>
    </source>
</evidence>
<keyword evidence="9" id="KW-1185">Reference proteome</keyword>
<evidence type="ECO:0000256" key="4">
    <source>
        <dbReference type="ARBA" id="ARBA00022723"/>
    </source>
</evidence>
<evidence type="ECO:0000256" key="2">
    <source>
        <dbReference type="ARBA" id="ARBA00022485"/>
    </source>
</evidence>
<evidence type="ECO:0000256" key="6">
    <source>
        <dbReference type="ARBA" id="ARBA00023014"/>
    </source>
</evidence>
<sequence length="605" mass="70016">MSKHLYLIDSNYILVKIVSLLDKNKEKAFLVSGREKEGDCIELEEYFDMEEYVQADSRNLMQIDRQFFYAALKGFTKENKILIFIHSHPNTRKGELQFSAADDNYYISLLKEAKNIGYDLPLIFAVINEEDIIFKGFDKNGVGIVCSIEEGYENYSEKRYSIEVIYNDDFEKGVIYHKANNEAKVVDRETAKEIKHWQSKYESNVLSKLQQMAYRRMITDSFPYREYRPNLSARNYMDNKTLDNLQLMLQLGCNLRCKYCYAEAGTYLHKKNIIMTIDTAKKIIKSLLRKGIHTIRNIFFFGGEPSLYPEVITGVCDYCAELVSQGKLESMPTFTMVTNAVKMNEELITAIEKYGIKVTVSIDGPKEINDKLRVRQDGSGTYSVIHRNIERMQEKNAAPVMLEATYTKIHEKNQMSRDELRNYLQKEFGISTVYIADCDGSELEPDAKEDSVKDYIHCICKTMNENRKLSADIGKKLLQVQSNLNNKGYRNNLFCLAGYRMICVLGNGDYYPCHRFIKNADYKIGNLIEEGTLNLREYTNKDNYDKCRNCWAQEFCGECSWDIFSSGIEKAKCDDVKKFTAYSMLAIANLSEKQRAFFYNEAIGK</sequence>
<dbReference type="NCBIfam" id="TIGR04085">
    <property type="entry name" value="rSAM_more_4Fe4S"/>
    <property type="match status" value="1"/>
</dbReference>
<dbReference type="OrthoDB" id="9808591at2"/>
<dbReference type="InterPro" id="IPR023867">
    <property type="entry name" value="Sulphatase_maturase_rSAM"/>
</dbReference>
<dbReference type="SFLD" id="SFLDG01386">
    <property type="entry name" value="main_SPASM_domain-containing"/>
    <property type="match status" value="1"/>
</dbReference>
<dbReference type="PANTHER" id="PTHR43273:SF8">
    <property type="entry name" value="RADICAL SAM DOMAIN PROTEIN"/>
    <property type="match status" value="1"/>
</dbReference>
<dbReference type="Proteomes" id="UP000054874">
    <property type="component" value="Unassembled WGS sequence"/>
</dbReference>
<dbReference type="RefSeq" id="WP_058352152.1">
    <property type="nucleotide sequence ID" value="NZ_CABMMD010000112.1"/>
</dbReference>
<evidence type="ECO:0000313" key="8">
    <source>
        <dbReference type="EMBL" id="KSV59621.1"/>
    </source>
</evidence>
<reference evidence="8 9" key="1">
    <citation type="submission" date="2015-11" db="EMBL/GenBank/DDBJ databases">
        <title>Butyribacter intestini gen. nov., sp. nov., a butyric acid-producing bacterium of the family Lachnospiraceae isolated from the human faeces.</title>
        <authorList>
            <person name="Zou Y."/>
            <person name="Xue W."/>
            <person name="Luo G."/>
            <person name="Lv M."/>
        </authorList>
    </citation>
    <scope>NUCLEOTIDE SEQUENCE [LARGE SCALE GENOMIC DNA]</scope>
    <source>
        <strain evidence="8 9">ACET-33324</strain>
    </source>
</reference>
<dbReference type="Gene3D" id="3.20.20.70">
    <property type="entry name" value="Aldolase class I"/>
    <property type="match status" value="1"/>
</dbReference>
<organism evidence="8 9">
    <name type="scientific">Acetivibrio ethanolgignens</name>
    <dbReference type="NCBI Taxonomy" id="290052"/>
    <lineage>
        <taxon>Bacteria</taxon>
        <taxon>Bacillati</taxon>
        <taxon>Bacillota</taxon>
        <taxon>Clostridia</taxon>
        <taxon>Eubacteriales</taxon>
        <taxon>Oscillospiraceae</taxon>
        <taxon>Acetivibrio</taxon>
    </lineage>
</organism>
<feature type="domain" description="Radical SAM core" evidence="7">
    <location>
        <begin position="237"/>
        <end position="476"/>
    </location>
</feature>
<keyword evidence="4" id="KW-0479">Metal-binding</keyword>
<dbReference type="GO" id="GO:0016491">
    <property type="term" value="F:oxidoreductase activity"/>
    <property type="evidence" value="ECO:0007669"/>
    <property type="project" value="InterPro"/>
</dbReference>
<keyword evidence="5" id="KW-0408">Iron</keyword>
<dbReference type="PANTHER" id="PTHR43273">
    <property type="entry name" value="ANAEROBIC SULFATASE-MATURATING ENZYME HOMOLOG ASLB-RELATED"/>
    <property type="match status" value="1"/>
</dbReference>
<dbReference type="SUPFAM" id="SSF102114">
    <property type="entry name" value="Radical SAM enzymes"/>
    <property type="match status" value="1"/>
</dbReference>
<proteinExistence type="predicted"/>
<evidence type="ECO:0000256" key="1">
    <source>
        <dbReference type="ARBA" id="ARBA00001966"/>
    </source>
</evidence>
<dbReference type="SFLD" id="SFLDS00029">
    <property type="entry name" value="Radical_SAM"/>
    <property type="match status" value="1"/>
</dbReference>
<dbReference type="InterPro" id="IPR000385">
    <property type="entry name" value="MoaA_NifB_PqqE_Fe-S-bd_CS"/>
</dbReference>
<keyword evidence="2" id="KW-0004">4Fe-4S</keyword>
<dbReference type="InterPro" id="IPR058240">
    <property type="entry name" value="rSAM_sf"/>
</dbReference>
<dbReference type="EMBL" id="LNAM01000112">
    <property type="protein sequence ID" value="KSV59621.1"/>
    <property type="molecule type" value="Genomic_DNA"/>
</dbReference>
<evidence type="ECO:0000313" key="9">
    <source>
        <dbReference type="Proteomes" id="UP000054874"/>
    </source>
</evidence>
<evidence type="ECO:0000259" key="7">
    <source>
        <dbReference type="PROSITE" id="PS51918"/>
    </source>
</evidence>
<dbReference type="InterPro" id="IPR013785">
    <property type="entry name" value="Aldolase_TIM"/>
</dbReference>
<dbReference type="GO" id="GO:0051539">
    <property type="term" value="F:4 iron, 4 sulfur cluster binding"/>
    <property type="evidence" value="ECO:0007669"/>
    <property type="project" value="UniProtKB-KW"/>
</dbReference>
<dbReference type="GO" id="GO:0046872">
    <property type="term" value="F:metal ion binding"/>
    <property type="evidence" value="ECO:0007669"/>
    <property type="project" value="UniProtKB-KW"/>
</dbReference>
<keyword evidence="6" id="KW-0411">Iron-sulfur</keyword>
<dbReference type="PROSITE" id="PS51918">
    <property type="entry name" value="RADICAL_SAM"/>
    <property type="match status" value="1"/>
</dbReference>
<dbReference type="InterPro" id="IPR023885">
    <property type="entry name" value="4Fe4S-binding_SPASM_dom"/>
</dbReference>
<dbReference type="SFLD" id="SFLDG01384">
    <property type="entry name" value="thioether_bond_formation_requi"/>
    <property type="match status" value="1"/>
</dbReference>
<gene>
    <name evidence="8" type="ORF">ASU35_01105</name>
</gene>
<evidence type="ECO:0000256" key="5">
    <source>
        <dbReference type="ARBA" id="ARBA00023004"/>
    </source>
</evidence>
<comment type="cofactor">
    <cofactor evidence="1">
        <name>[4Fe-4S] cluster</name>
        <dbReference type="ChEBI" id="CHEBI:49883"/>
    </cofactor>
</comment>
<keyword evidence="3" id="KW-0949">S-adenosyl-L-methionine</keyword>
<dbReference type="InterPro" id="IPR007197">
    <property type="entry name" value="rSAM"/>
</dbReference>
<dbReference type="STRING" id="290052.ASU35_01105"/>